<feature type="domain" description="SpaA-like prealbumin fold" evidence="10">
    <location>
        <begin position="393"/>
        <end position="499"/>
    </location>
</feature>
<evidence type="ECO:0000313" key="11">
    <source>
        <dbReference type="EMBL" id="PJM79218.1"/>
    </source>
</evidence>
<feature type="transmembrane region" description="Helical" evidence="6">
    <location>
        <begin position="561"/>
        <end position="582"/>
    </location>
</feature>
<dbReference type="InterPro" id="IPR041033">
    <property type="entry name" value="SpaA_PFL_dom_1"/>
</dbReference>
<feature type="chain" id="PRO_5014831990" evidence="7">
    <location>
        <begin position="32"/>
        <end position="593"/>
    </location>
</feature>
<keyword evidence="12" id="KW-1185">Reference proteome</keyword>
<feature type="region of interest" description="Disordered" evidence="5">
    <location>
        <begin position="532"/>
        <end position="552"/>
    </location>
</feature>
<dbReference type="NCBIfam" id="TIGR01167">
    <property type="entry name" value="LPXTG_anchor"/>
    <property type="match status" value="1"/>
</dbReference>
<evidence type="ECO:0000256" key="2">
    <source>
        <dbReference type="ARBA" id="ARBA00022525"/>
    </source>
</evidence>
<keyword evidence="6" id="KW-0472">Membrane</keyword>
<proteinExistence type="predicted"/>
<feature type="signal peptide" evidence="7">
    <location>
        <begin position="1"/>
        <end position="31"/>
    </location>
</feature>
<evidence type="ECO:0000259" key="9">
    <source>
        <dbReference type="Pfam" id="PF16569"/>
    </source>
</evidence>
<feature type="domain" description="Gram-positive cocci surface proteins LPxTG" evidence="8">
    <location>
        <begin position="548"/>
        <end position="587"/>
    </location>
</feature>
<protein>
    <submittedName>
        <fullName evidence="11">Cell surface protein</fullName>
    </submittedName>
</protein>
<keyword evidence="3 7" id="KW-0732">Signal</keyword>
<keyword evidence="6" id="KW-1133">Transmembrane helix</keyword>
<gene>
    <name evidence="11" type="ORF">CUU80_03960</name>
</gene>
<dbReference type="AlphaFoldDB" id="A0A2M9HQX6"/>
<evidence type="ECO:0000259" key="8">
    <source>
        <dbReference type="Pfam" id="PF00746"/>
    </source>
</evidence>
<evidence type="ECO:0000256" key="5">
    <source>
        <dbReference type="SAM" id="MobiDB-lite"/>
    </source>
</evidence>
<dbReference type="Proteomes" id="UP000228755">
    <property type="component" value="Unassembled WGS sequence"/>
</dbReference>
<dbReference type="InterPro" id="IPR032334">
    <property type="entry name" value="GramPos_pilinBB"/>
</dbReference>
<evidence type="ECO:0000256" key="7">
    <source>
        <dbReference type="SAM" id="SignalP"/>
    </source>
</evidence>
<evidence type="ECO:0000256" key="1">
    <source>
        <dbReference type="ARBA" id="ARBA00022512"/>
    </source>
</evidence>
<accession>A0A2M9HQX6</accession>
<organism evidence="11 12">
    <name type="scientific">Bifidobacterium scaligerum</name>
    <dbReference type="NCBI Taxonomy" id="2052656"/>
    <lineage>
        <taxon>Bacteria</taxon>
        <taxon>Bacillati</taxon>
        <taxon>Actinomycetota</taxon>
        <taxon>Actinomycetes</taxon>
        <taxon>Bifidobacteriales</taxon>
        <taxon>Bifidobacteriaceae</taxon>
        <taxon>Bifidobacterium</taxon>
    </lineage>
</organism>
<dbReference type="Pfam" id="PF17802">
    <property type="entry name" value="SpaA"/>
    <property type="match status" value="1"/>
</dbReference>
<dbReference type="Pfam" id="PF16569">
    <property type="entry name" value="GramPos_pilinBB"/>
    <property type="match status" value="1"/>
</dbReference>
<evidence type="ECO:0000259" key="10">
    <source>
        <dbReference type="Pfam" id="PF17802"/>
    </source>
</evidence>
<dbReference type="OrthoDB" id="2199792at2"/>
<dbReference type="InterPro" id="IPR019931">
    <property type="entry name" value="LPXTG_anchor"/>
</dbReference>
<dbReference type="InterPro" id="IPR026466">
    <property type="entry name" value="Fim_isopep_form_D2_dom"/>
</dbReference>
<dbReference type="RefSeq" id="WP_100496076.1">
    <property type="nucleotide sequence ID" value="NZ_PGLQ01000002.1"/>
</dbReference>
<evidence type="ECO:0000256" key="3">
    <source>
        <dbReference type="ARBA" id="ARBA00022729"/>
    </source>
</evidence>
<evidence type="ECO:0000256" key="4">
    <source>
        <dbReference type="ARBA" id="ARBA00023088"/>
    </source>
</evidence>
<keyword evidence="2" id="KW-0964">Secreted</keyword>
<evidence type="ECO:0000256" key="6">
    <source>
        <dbReference type="SAM" id="Phobius"/>
    </source>
</evidence>
<dbReference type="Pfam" id="PF00746">
    <property type="entry name" value="Gram_pos_anchor"/>
    <property type="match status" value="1"/>
</dbReference>
<dbReference type="GO" id="GO:0005975">
    <property type="term" value="P:carbohydrate metabolic process"/>
    <property type="evidence" value="ECO:0007669"/>
    <property type="project" value="UniProtKB-ARBA"/>
</dbReference>
<dbReference type="InterPro" id="IPR048052">
    <property type="entry name" value="FM1-like"/>
</dbReference>
<dbReference type="InterPro" id="IPR013783">
    <property type="entry name" value="Ig-like_fold"/>
</dbReference>
<comment type="caution">
    <text evidence="11">The sequence shown here is derived from an EMBL/GenBank/DDBJ whole genome shotgun (WGS) entry which is preliminary data.</text>
</comment>
<dbReference type="EMBL" id="PGLQ01000002">
    <property type="protein sequence ID" value="PJM79218.1"/>
    <property type="molecule type" value="Genomic_DNA"/>
</dbReference>
<evidence type="ECO:0000313" key="12">
    <source>
        <dbReference type="Proteomes" id="UP000228755"/>
    </source>
</evidence>
<name>A0A2M9HQX6_9BIFI</name>
<sequence>MKALIKKFAAAIIAVATMFGIAGLGTFTANAAGTDGTITVNTSTSFAGELKLYQMFTATVTGTNNDEVAYKLNDAWKPFFTSDDTTTTPGTNYVEYTDTTGTKVTVDQQAVKYINSLTEAQRADFANLAKKWAAANNVTPDKTSTGANGNKTYTFDSLANGYYIIAPADAQVGQDGKYQALLVNLTDTDHNVSISLKHEFPTVDKTVNNQHASENKIGDKVDYKLTSKVPDMHEYNLGYTFNFSDTLSKGLTLLGSDDNEATKDTFEPVVKILGSINPDQGKTYKTLVKGTDYTVSVSHTDADGNPIDGTSIGINMIDFRTKHQNDAGKTITVEYSAKLNSAAVIGKDGNTNEAKVEYSNNPSNTGTGTSIPSEVRTHTFGFTIDKYTGKLYNESSERLGGATFKVYADNNGTAADKALKFDITEAGDGTKQAVAQYAGDDKQDGTNTATYTDELVTPKYGRIQVGGLKAGTYWVAETQAPAGYNKLAGKIKVVISATYDTDNGKVDGTTTNGGTGKLTSWNVVYTGSDKKDHTIKGEPPVIPVQNQNTGNHPTLPSTGGIGTVLFTVFGVLIVALGTAWYVKSNRKSSKHTA</sequence>
<keyword evidence="1" id="KW-0134">Cell wall</keyword>
<feature type="domain" description="Gram-positive pilin backbone subunit 2 Cna-B-like" evidence="9">
    <location>
        <begin position="283"/>
        <end position="362"/>
    </location>
</feature>
<keyword evidence="6" id="KW-0812">Transmembrane</keyword>
<keyword evidence="4" id="KW-0572">Peptidoglycan-anchor</keyword>
<reference evidence="11 12" key="1">
    <citation type="submission" date="2017-11" db="EMBL/GenBank/DDBJ databases">
        <title>Draft genome sequences of strains TRE 1, TRE D, TRE H and TRI 7, isolated from tamarins, belonging to four potential novel Bifidobacterium species.</title>
        <authorList>
            <person name="Mattarelli P."/>
            <person name="Modesto M."/>
            <person name="Bonetti A."/>
            <person name="Puglisi E."/>
            <person name="Morelli L."/>
        </authorList>
    </citation>
    <scope>NUCLEOTIDE SEQUENCE [LARGE SCALE GENOMIC DNA]</scope>
    <source>
        <strain evidence="12">TRED</strain>
    </source>
</reference>
<dbReference type="NCBIfam" id="NF033902">
    <property type="entry name" value="iso_D2_wall_anc"/>
    <property type="match status" value="1"/>
</dbReference>
<dbReference type="Gene3D" id="2.60.40.740">
    <property type="match status" value="1"/>
</dbReference>
<dbReference type="NCBIfam" id="TIGR04226">
    <property type="entry name" value="RrgB_K2N_iso_D2"/>
    <property type="match status" value="1"/>
</dbReference>
<dbReference type="Gene3D" id="2.60.40.10">
    <property type="entry name" value="Immunoglobulins"/>
    <property type="match status" value="1"/>
</dbReference>